<feature type="transmembrane region" description="Helical" evidence="1">
    <location>
        <begin position="81"/>
        <end position="101"/>
    </location>
</feature>
<gene>
    <name evidence="3" type="ORF">A3P64_09415</name>
    <name evidence="4" type="ORF">A3Q24_04995</name>
</gene>
<evidence type="ECO:0000256" key="1">
    <source>
        <dbReference type="SAM" id="Phobius"/>
    </source>
</evidence>
<dbReference type="Pfam" id="PF22570">
    <property type="entry name" value="LiaF-TM"/>
    <property type="match status" value="1"/>
</dbReference>
<protein>
    <recommendedName>
        <fullName evidence="2">LiaF transmembrane domain-containing protein</fullName>
    </recommendedName>
</protein>
<keyword evidence="1" id="KW-1133">Transmembrane helix</keyword>
<dbReference type="RefSeq" id="WP_087713238.1">
    <property type="nucleotide sequence ID" value="NZ_CP021703.1"/>
</dbReference>
<proteinExistence type="predicted"/>
<keyword evidence="1" id="KW-0812">Transmembrane</keyword>
<dbReference type="Proteomes" id="UP000216448">
    <property type="component" value="Unassembled WGS sequence"/>
</dbReference>
<evidence type="ECO:0000313" key="5">
    <source>
        <dbReference type="Proteomes" id="UP000216008"/>
    </source>
</evidence>
<dbReference type="Proteomes" id="UP000216008">
    <property type="component" value="Unassembled WGS sequence"/>
</dbReference>
<dbReference type="EMBL" id="NIBD01000025">
    <property type="protein sequence ID" value="PAB55306.1"/>
    <property type="molecule type" value="Genomic_DNA"/>
</dbReference>
<organism evidence="4 5">
    <name type="scientific">Lactobacillus johnsonii</name>
    <dbReference type="NCBI Taxonomy" id="33959"/>
    <lineage>
        <taxon>Bacteria</taxon>
        <taxon>Bacillati</taxon>
        <taxon>Bacillota</taxon>
        <taxon>Bacilli</taxon>
        <taxon>Lactobacillales</taxon>
        <taxon>Lactobacillaceae</taxon>
        <taxon>Lactobacillus</taxon>
    </lineage>
</organism>
<name>A0A1Z1N7R1_LACJH</name>
<accession>A0A1Z1N7R1</accession>
<dbReference type="EMBL" id="NIBB01000097">
    <property type="protein sequence ID" value="PAB51920.1"/>
    <property type="molecule type" value="Genomic_DNA"/>
</dbReference>
<feature type="transmembrane region" description="Helical" evidence="1">
    <location>
        <begin position="58"/>
        <end position="75"/>
    </location>
</feature>
<comment type="caution">
    <text evidence="4">The sequence shown here is derived from an EMBL/GenBank/DDBJ whole genome shotgun (WGS) entry which is preliminary data.</text>
</comment>
<dbReference type="InterPro" id="IPR054331">
    <property type="entry name" value="LiaF_TM"/>
</dbReference>
<evidence type="ECO:0000313" key="4">
    <source>
        <dbReference type="EMBL" id="PAB55306.1"/>
    </source>
</evidence>
<feature type="transmembrane region" description="Helical" evidence="1">
    <location>
        <begin position="34"/>
        <end position="51"/>
    </location>
</feature>
<dbReference type="AlphaFoldDB" id="A0A1Z1N7R1"/>
<evidence type="ECO:0000259" key="2">
    <source>
        <dbReference type="Pfam" id="PF22570"/>
    </source>
</evidence>
<evidence type="ECO:0000313" key="6">
    <source>
        <dbReference type="Proteomes" id="UP000216448"/>
    </source>
</evidence>
<evidence type="ECO:0000313" key="3">
    <source>
        <dbReference type="EMBL" id="PAB51920.1"/>
    </source>
</evidence>
<reference evidence="5 6" key="1">
    <citation type="submission" date="2017-05" db="EMBL/GenBank/DDBJ databases">
        <title>Lactobacillus johnsonii from commercial turkeys.</title>
        <authorList>
            <person name="Johnson T.J."/>
            <person name="Youmans B."/>
        </authorList>
    </citation>
    <scope>NUCLEOTIDE SEQUENCE [LARGE SCALE GENOMIC DNA]</scope>
    <source>
        <strain evidence="4 5">UMNLJ114</strain>
        <strain evidence="3 6">UMNLJ54</strain>
    </source>
</reference>
<keyword evidence="1" id="KW-0472">Membrane</keyword>
<feature type="domain" description="LiaF transmembrane" evidence="2">
    <location>
        <begin position="10"/>
        <end position="106"/>
    </location>
</feature>
<sequence>MRKASFGRVLWGLGLLAAAAFLVLDQLHLIPVELGFWTIFWTVVFAATLITSLINRSLGGTIFSIAFLLIIYAKPLHIESIVPWTVLLAAFLVWGGLRLIFKKSWKPTVIINGEKVSTNWSDLKAPHKFKAEHVFSDTTSSDNGDNIVISEKMSSTSRYVHSQHLETVTINVSMGDVNVYLDSAKPAGDEVIANVNMSMGELTLYIPTSWRVDNQLNQGFNDITIDGDQPAEGPTLVLQGRANVGDITVKRV</sequence>